<organism evidence="1 2">
    <name type="scientific">Roseateles aquae</name>
    <dbReference type="NCBI Taxonomy" id="3077235"/>
    <lineage>
        <taxon>Bacteria</taxon>
        <taxon>Pseudomonadati</taxon>
        <taxon>Pseudomonadota</taxon>
        <taxon>Betaproteobacteria</taxon>
        <taxon>Burkholderiales</taxon>
        <taxon>Sphaerotilaceae</taxon>
        <taxon>Roseateles</taxon>
    </lineage>
</organism>
<evidence type="ECO:0000313" key="1">
    <source>
        <dbReference type="EMBL" id="MDT9000292.1"/>
    </source>
</evidence>
<evidence type="ECO:0008006" key="3">
    <source>
        <dbReference type="Google" id="ProtNLM"/>
    </source>
</evidence>
<sequence>MTANTPLIQRRRLLKLGLGATVLLGVAGAGVALLKPGLVEGRLSAPASSLMRAVAAAVFEGLLPADAAAREARLDAHMKRLNDTLAGLPPALRAELSQVLALLCSSGGRLALTGLASDWASATPAEVQATLKTMSLSTLDVRQQIYHALRDLNTLVFFTDPASWALVGYPGPREMP</sequence>
<dbReference type="Proteomes" id="UP001246372">
    <property type="component" value="Unassembled WGS sequence"/>
</dbReference>
<dbReference type="EMBL" id="JAVXZY010000005">
    <property type="protein sequence ID" value="MDT9000292.1"/>
    <property type="molecule type" value="Genomic_DNA"/>
</dbReference>
<keyword evidence="2" id="KW-1185">Reference proteome</keyword>
<dbReference type="InterPro" id="IPR006311">
    <property type="entry name" value="TAT_signal"/>
</dbReference>
<name>A0ABU3PDU6_9BURK</name>
<protein>
    <recommendedName>
        <fullName evidence="3">Twin-arginine translocation pathway signal protein</fullName>
    </recommendedName>
</protein>
<dbReference type="RefSeq" id="WP_315650855.1">
    <property type="nucleotide sequence ID" value="NZ_JAVXZY010000005.1"/>
</dbReference>
<comment type="caution">
    <text evidence="1">The sequence shown here is derived from an EMBL/GenBank/DDBJ whole genome shotgun (WGS) entry which is preliminary data.</text>
</comment>
<accession>A0ABU3PDU6</accession>
<dbReference type="PROSITE" id="PS51318">
    <property type="entry name" value="TAT"/>
    <property type="match status" value="1"/>
</dbReference>
<gene>
    <name evidence="1" type="ORF">RQP53_13545</name>
</gene>
<proteinExistence type="predicted"/>
<reference evidence="1" key="1">
    <citation type="submission" date="2023-09" db="EMBL/GenBank/DDBJ databases">
        <title>Paucibacter sp. APW11 Genome sequencing and assembly.</title>
        <authorList>
            <person name="Kim I."/>
        </authorList>
    </citation>
    <scope>NUCLEOTIDE SEQUENCE</scope>
    <source>
        <strain evidence="1">APW11</strain>
    </source>
</reference>
<evidence type="ECO:0000313" key="2">
    <source>
        <dbReference type="Proteomes" id="UP001246372"/>
    </source>
</evidence>